<evidence type="ECO:0000259" key="17">
    <source>
        <dbReference type="Pfam" id="PF00391"/>
    </source>
</evidence>
<dbReference type="Gene3D" id="3.20.20.60">
    <property type="entry name" value="Phosphoenolpyruvate-binding domains"/>
    <property type="match status" value="1"/>
</dbReference>
<dbReference type="InterPro" id="IPR036637">
    <property type="entry name" value="Phosphohistidine_dom_sf"/>
</dbReference>
<keyword evidence="13 16" id="KW-0418">Kinase</keyword>
<keyword evidence="21" id="KW-1185">Reference proteome</keyword>
<keyword evidence="9 16" id="KW-0762">Sugar transport</keyword>
<evidence type="ECO:0000256" key="11">
    <source>
        <dbReference type="ARBA" id="ARBA00022683"/>
    </source>
</evidence>
<organism evidence="20 21">
    <name type="scientific">Candidatus Chloroploca mongolica</name>
    <dbReference type="NCBI Taxonomy" id="2528176"/>
    <lineage>
        <taxon>Bacteria</taxon>
        <taxon>Bacillati</taxon>
        <taxon>Chloroflexota</taxon>
        <taxon>Chloroflexia</taxon>
        <taxon>Chloroflexales</taxon>
        <taxon>Chloroflexineae</taxon>
        <taxon>Oscillochloridaceae</taxon>
        <taxon>Candidatus Chloroploca</taxon>
    </lineage>
</organism>
<name>A0ABS4D5F1_9CHLR</name>
<dbReference type="InterPro" id="IPR008279">
    <property type="entry name" value="PEP-util_enz_mobile_dom"/>
</dbReference>
<dbReference type="Pfam" id="PF00391">
    <property type="entry name" value="PEP-utilizers"/>
    <property type="match status" value="1"/>
</dbReference>
<keyword evidence="11 16" id="KW-0598">Phosphotransferase system</keyword>
<dbReference type="SUPFAM" id="SSF52009">
    <property type="entry name" value="Phosphohistidine domain"/>
    <property type="match status" value="1"/>
</dbReference>
<protein>
    <recommendedName>
        <fullName evidence="6 16">Phosphoenolpyruvate-protein phosphotransferase</fullName>
        <ecNumber evidence="5 16">2.7.3.9</ecNumber>
    </recommendedName>
    <alternativeName>
        <fullName evidence="15 16">Phosphotransferase system, enzyme I</fullName>
    </alternativeName>
</protein>
<accession>A0ABS4D5F1</accession>
<feature type="domain" description="PEP-utilising enzyme mobile" evidence="17">
    <location>
        <begin position="158"/>
        <end position="230"/>
    </location>
</feature>
<proteinExistence type="inferred from homology"/>
<dbReference type="InterPro" id="IPR006318">
    <property type="entry name" value="PTS_EI-like"/>
</dbReference>
<evidence type="ECO:0000259" key="19">
    <source>
        <dbReference type="Pfam" id="PF05524"/>
    </source>
</evidence>
<evidence type="ECO:0000313" key="21">
    <source>
        <dbReference type="Proteomes" id="UP001193081"/>
    </source>
</evidence>
<evidence type="ECO:0000256" key="4">
    <source>
        <dbReference type="ARBA" id="ARBA00007837"/>
    </source>
</evidence>
<dbReference type="PROSITE" id="PS00742">
    <property type="entry name" value="PEP_ENZYMES_2"/>
    <property type="match status" value="1"/>
</dbReference>
<evidence type="ECO:0000256" key="1">
    <source>
        <dbReference type="ARBA" id="ARBA00000683"/>
    </source>
</evidence>
<dbReference type="NCBIfam" id="TIGR01417">
    <property type="entry name" value="PTS_I_fam"/>
    <property type="match status" value="1"/>
</dbReference>
<dbReference type="Pfam" id="PF05524">
    <property type="entry name" value="PEP-utilisers_N"/>
    <property type="match status" value="1"/>
</dbReference>
<dbReference type="InterPro" id="IPR000121">
    <property type="entry name" value="PEP_util_C"/>
</dbReference>
<feature type="domain" description="Phosphotransferase system enzyme I N-terminal" evidence="19">
    <location>
        <begin position="7"/>
        <end position="131"/>
    </location>
</feature>
<evidence type="ECO:0000256" key="3">
    <source>
        <dbReference type="ARBA" id="ARBA00004496"/>
    </source>
</evidence>
<evidence type="ECO:0000256" key="9">
    <source>
        <dbReference type="ARBA" id="ARBA00022597"/>
    </source>
</evidence>
<keyword evidence="14 16" id="KW-0460">Magnesium</keyword>
<evidence type="ECO:0000256" key="12">
    <source>
        <dbReference type="ARBA" id="ARBA00022723"/>
    </source>
</evidence>
<dbReference type="Gene3D" id="3.50.30.10">
    <property type="entry name" value="Phosphohistidine domain"/>
    <property type="match status" value="1"/>
</dbReference>
<dbReference type="Gene3D" id="1.10.274.10">
    <property type="entry name" value="PtsI, HPr-binding domain"/>
    <property type="match status" value="1"/>
</dbReference>
<keyword evidence="12 16" id="KW-0479">Metal-binding</keyword>
<dbReference type="InterPro" id="IPR008731">
    <property type="entry name" value="PTS_EIN"/>
</dbReference>
<dbReference type="InterPro" id="IPR023151">
    <property type="entry name" value="PEP_util_CS"/>
</dbReference>
<comment type="subcellular location">
    <subcellularLocation>
        <location evidence="3 16">Cytoplasm</location>
    </subcellularLocation>
</comment>
<dbReference type="InterPro" id="IPR024692">
    <property type="entry name" value="PTS_EI"/>
</dbReference>
<evidence type="ECO:0000256" key="15">
    <source>
        <dbReference type="ARBA" id="ARBA00033235"/>
    </source>
</evidence>
<dbReference type="Proteomes" id="UP001193081">
    <property type="component" value="Unassembled WGS sequence"/>
</dbReference>
<dbReference type="InterPro" id="IPR015813">
    <property type="entry name" value="Pyrv/PenolPyrv_kinase-like_dom"/>
</dbReference>
<evidence type="ECO:0000256" key="13">
    <source>
        <dbReference type="ARBA" id="ARBA00022777"/>
    </source>
</evidence>
<evidence type="ECO:0000256" key="8">
    <source>
        <dbReference type="ARBA" id="ARBA00022490"/>
    </source>
</evidence>
<evidence type="ECO:0000256" key="5">
    <source>
        <dbReference type="ARBA" id="ARBA00012232"/>
    </source>
</evidence>
<dbReference type="PIRSF" id="PIRSF000732">
    <property type="entry name" value="PTS_enzyme_I"/>
    <property type="match status" value="1"/>
</dbReference>
<keyword evidence="8 16" id="KW-0963">Cytoplasm</keyword>
<comment type="cofactor">
    <cofactor evidence="2 16">
        <name>Mg(2+)</name>
        <dbReference type="ChEBI" id="CHEBI:18420"/>
    </cofactor>
</comment>
<reference evidence="20 21" key="1">
    <citation type="submission" date="2021-03" db="EMBL/GenBank/DDBJ databases">
        <authorList>
            <person name="Grouzdev D.S."/>
        </authorList>
    </citation>
    <scope>NUCLEOTIDE SEQUENCE [LARGE SCALE GENOMIC DNA]</scope>
    <source>
        <strain evidence="20 21">M50-1</strain>
    </source>
</reference>
<evidence type="ECO:0000256" key="6">
    <source>
        <dbReference type="ARBA" id="ARBA00016544"/>
    </source>
</evidence>
<sequence length="576" mass="60336">MSTLILHGLAAAPGVAIGPALVYQPAEASPAPTPSTATFSVAQEQVRLAKALAQADASLVEHEARLRQANKAEEADIFAAHRMLLHDPSLREMIDQAITEHSLPAPDAVLLAANAQAELLEEIGDDYLRARAVDLRDVARLLERALTGTKSLGEQLSEPALIVARDLGPSDLMSVAQERLLGIVLAGGGLTAHSSILARGLGIPAVVGLGETLLHNVATGTMLALDGAAGQVYVAPNETELATLRAQATALREQEATLREAVSLPTVTSDGHAIALVANASTVAEASAAHAWGAAGIGLLRTELLFLERTTLPDETEQLALYAAIAAELPGLPITVRTLDVGGDKHLPAFPLPHEDNPFLGWRGLRIGLSEPDLLLPQLRALLRAGANAVMRIMLPMVSTVSEVHQARVLLDRAQRELDAEGLAYARQVELGVMIEVPSAALTADALAREVDFFSIGTNDLTQYTLACDRGNQRVAALYQPLHPSVLQLIALTCTAAHRHGRHVAVCGELGGDPKATALLIGLGVDELSCSPGSIPHVRAAIRATNYATAQVMARQALEAPDAAAVKSLLEAGAAS</sequence>
<dbReference type="EMBL" id="SIJK02000003">
    <property type="protein sequence ID" value="MBP1464661.1"/>
    <property type="molecule type" value="Genomic_DNA"/>
</dbReference>
<dbReference type="InterPro" id="IPR036618">
    <property type="entry name" value="PtsI_HPr-bd_sf"/>
</dbReference>
<evidence type="ECO:0000259" key="18">
    <source>
        <dbReference type="Pfam" id="PF02896"/>
    </source>
</evidence>
<dbReference type="SUPFAM" id="SSF51621">
    <property type="entry name" value="Phosphoenolpyruvate/pyruvate domain"/>
    <property type="match status" value="1"/>
</dbReference>
<dbReference type="RefSeq" id="WP_135476556.1">
    <property type="nucleotide sequence ID" value="NZ_SIJK02000003.1"/>
</dbReference>
<evidence type="ECO:0000256" key="16">
    <source>
        <dbReference type="PIRNR" id="PIRNR000732"/>
    </source>
</evidence>
<dbReference type="SUPFAM" id="SSF47831">
    <property type="entry name" value="Enzyme I of the PEP:sugar phosphotransferase system HPr-binding (sub)domain"/>
    <property type="match status" value="1"/>
</dbReference>
<gene>
    <name evidence="20" type="primary">ptsP</name>
    <name evidence="20" type="ORF">EYB53_002955</name>
</gene>
<dbReference type="InterPro" id="IPR050499">
    <property type="entry name" value="PEP-utilizing_PTS_enzyme"/>
</dbReference>
<dbReference type="InterPro" id="IPR018274">
    <property type="entry name" value="PEP_util_AS"/>
</dbReference>
<comment type="similarity">
    <text evidence="4 16">Belongs to the PEP-utilizing enzyme family.</text>
</comment>
<dbReference type="InterPro" id="IPR040442">
    <property type="entry name" value="Pyrv_kinase-like_dom_sf"/>
</dbReference>
<evidence type="ECO:0000256" key="2">
    <source>
        <dbReference type="ARBA" id="ARBA00001946"/>
    </source>
</evidence>
<keyword evidence="10 16" id="KW-0808">Transferase</keyword>
<comment type="catalytic activity">
    <reaction evidence="1 16">
        <text>L-histidyl-[protein] + phosphoenolpyruvate = N(pros)-phospho-L-histidyl-[protein] + pyruvate</text>
        <dbReference type="Rhea" id="RHEA:23880"/>
        <dbReference type="Rhea" id="RHEA-COMP:9745"/>
        <dbReference type="Rhea" id="RHEA-COMP:9746"/>
        <dbReference type="ChEBI" id="CHEBI:15361"/>
        <dbReference type="ChEBI" id="CHEBI:29979"/>
        <dbReference type="ChEBI" id="CHEBI:58702"/>
        <dbReference type="ChEBI" id="CHEBI:64837"/>
        <dbReference type="EC" id="2.7.3.9"/>
    </reaction>
</comment>
<evidence type="ECO:0000313" key="20">
    <source>
        <dbReference type="EMBL" id="MBP1464661.1"/>
    </source>
</evidence>
<keyword evidence="7 16" id="KW-0813">Transport</keyword>
<evidence type="ECO:0000256" key="7">
    <source>
        <dbReference type="ARBA" id="ARBA00022448"/>
    </source>
</evidence>
<comment type="function">
    <text evidence="16">General (non sugar-specific) component of the phosphoenolpyruvate-dependent sugar phosphotransferase system (sugar PTS). This major carbohydrate active-transport system catalyzes the phosphorylation of incoming sugar substrates concomitantly with their translocation across the cell membrane. Enzyme I transfers the phosphoryl group from phosphoenolpyruvate (PEP) to the phosphoryl carrier protein (HPr).</text>
</comment>
<evidence type="ECO:0000256" key="14">
    <source>
        <dbReference type="ARBA" id="ARBA00022842"/>
    </source>
</evidence>
<dbReference type="PANTHER" id="PTHR46244">
    <property type="entry name" value="PHOSPHOENOLPYRUVATE-PROTEIN PHOSPHOTRANSFERASE"/>
    <property type="match status" value="1"/>
</dbReference>
<dbReference type="Pfam" id="PF02896">
    <property type="entry name" value="PEP-utilizers_C"/>
    <property type="match status" value="1"/>
</dbReference>
<feature type="domain" description="PEP-utilising enzyme C-terminal" evidence="18">
    <location>
        <begin position="258"/>
        <end position="546"/>
    </location>
</feature>
<comment type="caution">
    <text evidence="20">The sequence shown here is derived from an EMBL/GenBank/DDBJ whole genome shotgun (WGS) entry which is preliminary data.</text>
</comment>
<dbReference type="GO" id="GO:0008965">
    <property type="term" value="F:phosphoenolpyruvate-protein phosphotransferase activity"/>
    <property type="evidence" value="ECO:0007669"/>
    <property type="project" value="UniProtKB-EC"/>
</dbReference>
<dbReference type="EC" id="2.7.3.9" evidence="5 16"/>
<dbReference type="PANTHER" id="PTHR46244:SF6">
    <property type="entry name" value="PHOSPHOENOLPYRUVATE-PROTEIN PHOSPHOTRANSFERASE"/>
    <property type="match status" value="1"/>
</dbReference>
<dbReference type="PRINTS" id="PR01736">
    <property type="entry name" value="PHPHTRNFRASE"/>
</dbReference>
<dbReference type="PROSITE" id="PS00370">
    <property type="entry name" value="PEP_ENZYMES_PHOS_SITE"/>
    <property type="match status" value="1"/>
</dbReference>
<evidence type="ECO:0000256" key="10">
    <source>
        <dbReference type="ARBA" id="ARBA00022679"/>
    </source>
</evidence>